<dbReference type="CDD" id="cd02440">
    <property type="entry name" value="AdoMet_MTases"/>
    <property type="match status" value="1"/>
</dbReference>
<dbReference type="InterPro" id="IPR013216">
    <property type="entry name" value="Methyltransf_11"/>
</dbReference>
<dbReference type="InterPro" id="IPR052939">
    <property type="entry name" value="23S_rRNA_MeTrnsfrase_RlmA"/>
</dbReference>
<sequence length="261" mass="30079">MTHFQDDHAFFEYLLHEYNQPFSGWDFSYLKGRREELQHKLAWDYTAIALTAMRQAQALLDMHTGGGEQLARLLAQQPVAEVYATEGYQPNIELARQRLEPLGVSVSAVNDARLPFADEQLDLILNRHGDFAAHEVKRVLKSGKLFITQQVGDQTNRRLHEVLDPPAQNNASGRPAWNLSYAVREMQEAGWHILEQREDTFTTRFYDVGAIVYYLKAIPWEIPGFSVERYFERLLAVRDLIEHEGPLDVAFHSFLIVARKP</sequence>
<dbReference type="OrthoDB" id="9772751at2"/>
<keyword evidence="3" id="KW-1185">Reference proteome</keyword>
<dbReference type="RefSeq" id="WP_129886726.1">
    <property type="nucleotide sequence ID" value="NZ_CP035758.1"/>
</dbReference>
<keyword evidence="2" id="KW-0489">Methyltransferase</keyword>
<keyword evidence="2" id="KW-0808">Transferase</keyword>
<dbReference type="EMBL" id="CP035758">
    <property type="protein sequence ID" value="QBD76131.1"/>
    <property type="molecule type" value="Genomic_DNA"/>
</dbReference>
<dbReference type="KEGG" id="kbs:EPA93_08960"/>
<dbReference type="PANTHER" id="PTHR43460">
    <property type="entry name" value="METHYLTRANSFERASE"/>
    <property type="match status" value="1"/>
</dbReference>
<dbReference type="InterPro" id="IPR029063">
    <property type="entry name" value="SAM-dependent_MTases_sf"/>
</dbReference>
<protein>
    <submittedName>
        <fullName evidence="2">Class I SAM-dependent methyltransferase</fullName>
    </submittedName>
</protein>
<dbReference type="PANTHER" id="PTHR43460:SF1">
    <property type="entry name" value="METHYLTRANSFERASE TYPE 11 DOMAIN-CONTAINING PROTEIN"/>
    <property type="match status" value="1"/>
</dbReference>
<gene>
    <name evidence="2" type="ORF">EPA93_08960</name>
</gene>
<dbReference type="AlphaFoldDB" id="A0A4V0YYG4"/>
<feature type="domain" description="Methyltransferase type 11" evidence="1">
    <location>
        <begin position="63"/>
        <end position="146"/>
    </location>
</feature>
<name>A0A4V0YYG4_KTERU</name>
<dbReference type="Gene3D" id="3.40.50.150">
    <property type="entry name" value="Vaccinia Virus protein VP39"/>
    <property type="match status" value="1"/>
</dbReference>
<dbReference type="SUPFAM" id="SSF53335">
    <property type="entry name" value="S-adenosyl-L-methionine-dependent methyltransferases"/>
    <property type="match status" value="1"/>
</dbReference>
<evidence type="ECO:0000313" key="2">
    <source>
        <dbReference type="EMBL" id="QBD76131.1"/>
    </source>
</evidence>
<dbReference type="Pfam" id="PF08241">
    <property type="entry name" value="Methyltransf_11"/>
    <property type="match status" value="1"/>
</dbReference>
<evidence type="ECO:0000313" key="3">
    <source>
        <dbReference type="Proteomes" id="UP000290365"/>
    </source>
</evidence>
<proteinExistence type="predicted"/>
<evidence type="ECO:0000259" key="1">
    <source>
        <dbReference type="Pfam" id="PF08241"/>
    </source>
</evidence>
<dbReference type="GO" id="GO:0008757">
    <property type="term" value="F:S-adenosylmethionine-dependent methyltransferase activity"/>
    <property type="evidence" value="ECO:0007669"/>
    <property type="project" value="InterPro"/>
</dbReference>
<dbReference type="Proteomes" id="UP000290365">
    <property type="component" value="Chromosome"/>
</dbReference>
<dbReference type="GO" id="GO:0032259">
    <property type="term" value="P:methylation"/>
    <property type="evidence" value="ECO:0007669"/>
    <property type="project" value="UniProtKB-KW"/>
</dbReference>
<organism evidence="2 3">
    <name type="scientific">Ktedonosporobacter rubrisoli</name>
    <dbReference type="NCBI Taxonomy" id="2509675"/>
    <lineage>
        <taxon>Bacteria</taxon>
        <taxon>Bacillati</taxon>
        <taxon>Chloroflexota</taxon>
        <taxon>Ktedonobacteria</taxon>
        <taxon>Ktedonobacterales</taxon>
        <taxon>Ktedonosporobacteraceae</taxon>
        <taxon>Ktedonosporobacter</taxon>
    </lineage>
</organism>
<reference evidence="2 3" key="1">
    <citation type="submission" date="2019-01" db="EMBL/GenBank/DDBJ databases">
        <title>Ktedonosporobacter rubrisoli SCAWS-G2.</title>
        <authorList>
            <person name="Huang Y."/>
            <person name="Yan B."/>
        </authorList>
    </citation>
    <scope>NUCLEOTIDE SEQUENCE [LARGE SCALE GENOMIC DNA]</scope>
    <source>
        <strain evidence="2 3">SCAWS-G2</strain>
    </source>
</reference>
<accession>A0A4V0YYG4</accession>